<dbReference type="SUPFAM" id="SSF158544">
    <property type="entry name" value="GspK insert domain-like"/>
    <property type="match status" value="1"/>
</dbReference>
<name>A0ABV6RKK1_9GAMM</name>
<comment type="subcellular location">
    <subcellularLocation>
        <location evidence="1 10">Cell inner membrane</location>
    </subcellularLocation>
</comment>
<keyword evidence="6" id="KW-0812">Transmembrane</keyword>
<dbReference type="Proteomes" id="UP001589896">
    <property type="component" value="Unassembled WGS sequence"/>
</dbReference>
<dbReference type="Gene3D" id="1.10.40.60">
    <property type="entry name" value="EpsJ-like"/>
    <property type="match status" value="1"/>
</dbReference>
<evidence type="ECO:0000256" key="5">
    <source>
        <dbReference type="ARBA" id="ARBA00022519"/>
    </source>
</evidence>
<accession>A0ABV6RKK1</accession>
<evidence type="ECO:0000256" key="3">
    <source>
        <dbReference type="ARBA" id="ARBA00022448"/>
    </source>
</evidence>
<evidence type="ECO:0000256" key="9">
    <source>
        <dbReference type="ARBA" id="ARBA00023136"/>
    </source>
</evidence>
<dbReference type="InterPro" id="IPR038072">
    <property type="entry name" value="GspK_central_sf"/>
</dbReference>
<evidence type="ECO:0000313" key="14">
    <source>
        <dbReference type="Proteomes" id="UP001589896"/>
    </source>
</evidence>
<keyword evidence="9 10" id="KW-0472">Membrane</keyword>
<dbReference type="PANTHER" id="PTHR38831:SF2">
    <property type="entry name" value="TYPE II SECRETION SYSTEM PROTEIN K"/>
    <property type="match status" value="1"/>
</dbReference>
<keyword evidence="14" id="KW-1185">Reference proteome</keyword>
<sequence length="292" mass="31173">MIRERGAALLLVLWLIALLTALVGGFALIARTEHLQGQALVRGVVGSTAARAGLEYALTRLAQADVRRQWRPDGRPYEWRFGIADLEITIIDEDGKVDLNQGDIGLLSALLVATGVEQAQAGRLAAAIADWRDPDLLTQPAGGAEDPDYSGAGLPYGAKDAEFESIAELEQVLGMTPEIYAALAPHITIYSGRSRPEPAFASAEVLTALGMDGEQMIEQRRRWDPSSGQPPPGVAGEALLNGSPSGTYSIRSRARLPDGRRAELRAVVRAGNSSAPGLAYTPLRWEEGVSGR</sequence>
<dbReference type="EMBL" id="JBHLTG010000001">
    <property type="protein sequence ID" value="MFC0676917.1"/>
    <property type="molecule type" value="Genomic_DNA"/>
</dbReference>
<evidence type="ECO:0000259" key="12">
    <source>
        <dbReference type="Pfam" id="PF21687"/>
    </source>
</evidence>
<keyword evidence="3 10" id="KW-0813">Transport</keyword>
<comment type="caution">
    <text evidence="13">The sequence shown here is derived from an EMBL/GenBank/DDBJ whole genome shotgun (WGS) entry which is preliminary data.</text>
</comment>
<dbReference type="Pfam" id="PF21687">
    <property type="entry name" value="T2SSK_1st"/>
    <property type="match status" value="1"/>
</dbReference>
<keyword evidence="7" id="KW-0653">Protein transport</keyword>
<organism evidence="13 14">
    <name type="scientific">Lysobacter korlensis</name>
    <dbReference type="NCBI Taxonomy" id="553636"/>
    <lineage>
        <taxon>Bacteria</taxon>
        <taxon>Pseudomonadati</taxon>
        <taxon>Pseudomonadota</taxon>
        <taxon>Gammaproteobacteria</taxon>
        <taxon>Lysobacterales</taxon>
        <taxon>Lysobacteraceae</taxon>
        <taxon>Lysobacter</taxon>
    </lineage>
</organism>
<evidence type="ECO:0000256" key="7">
    <source>
        <dbReference type="ARBA" id="ARBA00022927"/>
    </source>
</evidence>
<comment type="similarity">
    <text evidence="2 10">Belongs to the GSP K family.</text>
</comment>
<gene>
    <name evidence="13" type="ORF">ACFFGH_03495</name>
</gene>
<keyword evidence="8" id="KW-1133">Transmembrane helix</keyword>
<dbReference type="InterPro" id="IPR049031">
    <property type="entry name" value="T2SSK_SAM-like_1st"/>
</dbReference>
<dbReference type="InterPro" id="IPR005628">
    <property type="entry name" value="GspK"/>
</dbReference>
<evidence type="ECO:0000256" key="4">
    <source>
        <dbReference type="ARBA" id="ARBA00022475"/>
    </source>
</evidence>
<keyword evidence="5 10" id="KW-0997">Cell inner membrane</keyword>
<keyword evidence="4 10" id="KW-1003">Cell membrane</keyword>
<evidence type="ECO:0000313" key="13">
    <source>
        <dbReference type="EMBL" id="MFC0676917.1"/>
    </source>
</evidence>
<evidence type="ECO:0000256" key="6">
    <source>
        <dbReference type="ARBA" id="ARBA00022692"/>
    </source>
</evidence>
<feature type="domain" description="T2SS protein K first SAM-like" evidence="12">
    <location>
        <begin position="102"/>
        <end position="190"/>
    </location>
</feature>
<reference evidence="13 14" key="1">
    <citation type="submission" date="2024-09" db="EMBL/GenBank/DDBJ databases">
        <authorList>
            <person name="Sun Q."/>
            <person name="Mori K."/>
        </authorList>
    </citation>
    <scope>NUCLEOTIDE SEQUENCE [LARGE SCALE GENOMIC DNA]</scope>
    <source>
        <strain evidence="13 14">KCTC 23076</strain>
    </source>
</reference>
<evidence type="ECO:0000256" key="10">
    <source>
        <dbReference type="PIRNR" id="PIRNR002786"/>
    </source>
</evidence>
<evidence type="ECO:0000256" key="2">
    <source>
        <dbReference type="ARBA" id="ARBA00007246"/>
    </source>
</evidence>
<evidence type="ECO:0000256" key="1">
    <source>
        <dbReference type="ARBA" id="ARBA00004533"/>
    </source>
</evidence>
<proteinExistence type="inferred from homology"/>
<evidence type="ECO:0000256" key="8">
    <source>
        <dbReference type="ARBA" id="ARBA00022989"/>
    </source>
</evidence>
<dbReference type="RefSeq" id="WP_386664847.1">
    <property type="nucleotide sequence ID" value="NZ_JBHLTG010000001.1"/>
</dbReference>
<dbReference type="PIRSF" id="PIRSF002786">
    <property type="entry name" value="XcpX"/>
    <property type="match status" value="1"/>
</dbReference>
<feature type="region of interest" description="Disordered" evidence="11">
    <location>
        <begin position="221"/>
        <end position="254"/>
    </location>
</feature>
<protein>
    <recommendedName>
        <fullName evidence="10">Type II secretion system protein K</fullName>
    </recommendedName>
</protein>
<evidence type="ECO:0000256" key="11">
    <source>
        <dbReference type="SAM" id="MobiDB-lite"/>
    </source>
</evidence>
<dbReference type="PANTHER" id="PTHR38831">
    <property type="entry name" value="TYPE II SECRETION SYSTEM PROTEIN K"/>
    <property type="match status" value="1"/>
</dbReference>